<dbReference type="NCBIfam" id="TIGR01707">
    <property type="entry name" value="gspI"/>
    <property type="match status" value="1"/>
</dbReference>
<evidence type="ECO:0000256" key="8">
    <source>
        <dbReference type="ARBA" id="ARBA00023136"/>
    </source>
</evidence>
<keyword evidence="7 9" id="KW-1133">Transmembrane helix</keyword>
<organism evidence="11 12">
    <name type="scientific">Sessilibacter corallicola</name>
    <dbReference type="NCBI Taxonomy" id="2904075"/>
    <lineage>
        <taxon>Bacteria</taxon>
        <taxon>Pseudomonadati</taxon>
        <taxon>Pseudomonadota</taxon>
        <taxon>Gammaproteobacteria</taxon>
        <taxon>Cellvibrionales</taxon>
        <taxon>Cellvibrionaceae</taxon>
        <taxon>Sessilibacter</taxon>
    </lineage>
</organism>
<evidence type="ECO:0000313" key="11">
    <source>
        <dbReference type="EMBL" id="GAA6169067.1"/>
    </source>
</evidence>
<comment type="similarity">
    <text evidence="2 9">Belongs to the GSP I family.</text>
</comment>
<comment type="caution">
    <text evidence="11">The sequence shown here is derived from an EMBL/GenBank/DDBJ whole genome shotgun (WGS) entry which is preliminary data.</text>
</comment>
<evidence type="ECO:0000256" key="5">
    <source>
        <dbReference type="ARBA" id="ARBA00022519"/>
    </source>
</evidence>
<comment type="PTM">
    <text evidence="9">Cleaved by prepilin peptidase.</text>
</comment>
<keyword evidence="5 9" id="KW-0997">Cell inner membrane</keyword>
<evidence type="ECO:0000256" key="7">
    <source>
        <dbReference type="ARBA" id="ARBA00022989"/>
    </source>
</evidence>
<evidence type="ECO:0000256" key="6">
    <source>
        <dbReference type="ARBA" id="ARBA00022692"/>
    </source>
</evidence>
<gene>
    <name evidence="11" type="ORF">NBRC116591_28780</name>
</gene>
<keyword evidence="8 9" id="KW-0472">Membrane</keyword>
<reference evidence="11 12" key="1">
    <citation type="submission" date="2024-04" db="EMBL/GenBank/DDBJ databases">
        <title>Draft genome sequence of Sessilibacter corallicola NBRC 116591.</title>
        <authorList>
            <person name="Miyakawa T."/>
            <person name="Kusuya Y."/>
            <person name="Miura T."/>
        </authorList>
    </citation>
    <scope>NUCLEOTIDE SEQUENCE [LARGE SCALE GENOMIC DNA]</scope>
    <source>
        <strain evidence="11 12">KU-00831-HH</strain>
    </source>
</reference>
<dbReference type="InterPro" id="IPR045584">
    <property type="entry name" value="Pilin-like"/>
</dbReference>
<keyword evidence="4 9" id="KW-0488">Methylation</keyword>
<evidence type="ECO:0000259" key="10">
    <source>
        <dbReference type="Pfam" id="PF02501"/>
    </source>
</evidence>
<dbReference type="PANTHER" id="PTHR38779:SF2">
    <property type="entry name" value="TYPE II SECRETION SYSTEM PROTEIN I-RELATED"/>
    <property type="match status" value="1"/>
</dbReference>
<comment type="subunit">
    <text evidence="9">Type II secretion is composed of four main components: the outer membrane complex, the inner membrane complex, the cytoplasmic secretion ATPase and the periplasm-spanning pseudopilus.</text>
</comment>
<proteinExistence type="inferred from homology"/>
<dbReference type="InterPro" id="IPR003413">
    <property type="entry name" value="T2SS_GspI_C"/>
</dbReference>
<comment type="subcellular location">
    <subcellularLocation>
        <location evidence="1 9">Cell inner membrane</location>
        <topology evidence="1 9">Single-pass membrane protein</topology>
    </subcellularLocation>
</comment>
<dbReference type="Proteomes" id="UP001465153">
    <property type="component" value="Unassembled WGS sequence"/>
</dbReference>
<dbReference type="Pfam" id="PF02501">
    <property type="entry name" value="T2SSI"/>
    <property type="match status" value="1"/>
</dbReference>
<dbReference type="PANTHER" id="PTHR38779">
    <property type="entry name" value="TYPE II SECRETION SYSTEM PROTEIN I-RELATED"/>
    <property type="match status" value="1"/>
</dbReference>
<keyword evidence="12" id="KW-1185">Reference proteome</keyword>
<dbReference type="EMBL" id="BAABWN010000009">
    <property type="protein sequence ID" value="GAA6169067.1"/>
    <property type="molecule type" value="Genomic_DNA"/>
</dbReference>
<evidence type="ECO:0000256" key="4">
    <source>
        <dbReference type="ARBA" id="ARBA00022481"/>
    </source>
</evidence>
<accession>A0ABQ0ABX7</accession>
<comment type="function">
    <text evidence="9">Component of the type II secretion system required for the energy-dependent secretion of extracellular factors such as proteases and toxins from the periplasm.</text>
</comment>
<dbReference type="Gene3D" id="3.30.1300.30">
    <property type="entry name" value="GSPII I/J protein-like"/>
    <property type="match status" value="1"/>
</dbReference>
<keyword evidence="6 9" id="KW-0812">Transmembrane</keyword>
<evidence type="ECO:0000256" key="1">
    <source>
        <dbReference type="ARBA" id="ARBA00004377"/>
    </source>
</evidence>
<name>A0ABQ0ABX7_9GAMM</name>
<keyword evidence="3" id="KW-1003">Cell membrane</keyword>
<feature type="domain" description="Type II secretion system protein GspI C-terminal" evidence="10">
    <location>
        <begin position="60"/>
        <end position="143"/>
    </location>
</feature>
<evidence type="ECO:0000256" key="3">
    <source>
        <dbReference type="ARBA" id="ARBA00022475"/>
    </source>
</evidence>
<protein>
    <recommendedName>
        <fullName evidence="9">Type II secretion system protein I</fullName>
        <shortName evidence="9">T2SS minor pseudopilin I</shortName>
    </recommendedName>
</protein>
<evidence type="ECO:0000256" key="9">
    <source>
        <dbReference type="RuleBase" id="RU368030"/>
    </source>
</evidence>
<dbReference type="InterPro" id="IPR010052">
    <property type="entry name" value="T2SS_protein-GspI"/>
</dbReference>
<dbReference type="Pfam" id="PF07963">
    <property type="entry name" value="N_methyl"/>
    <property type="match status" value="1"/>
</dbReference>
<sequence length="145" mass="16419">MAHSISKHRTPTRTFQGAKIGAKQSGFTIIEVIIALTIVAVALPALLNLVLIQTDNTHHLRERTLAEYVARNQLNTQRINYQLTERILNGRQTGTEEFSGIEWHWIAESEETAIDEMRRINISVARTPQDARDNPSAHLSGFIYE</sequence>
<evidence type="ECO:0000313" key="12">
    <source>
        <dbReference type="Proteomes" id="UP001465153"/>
    </source>
</evidence>
<dbReference type="InterPro" id="IPR012902">
    <property type="entry name" value="N_methyl_site"/>
</dbReference>
<dbReference type="SUPFAM" id="SSF54523">
    <property type="entry name" value="Pili subunits"/>
    <property type="match status" value="1"/>
</dbReference>
<feature type="transmembrane region" description="Helical" evidence="9">
    <location>
        <begin position="29"/>
        <end position="51"/>
    </location>
</feature>
<dbReference type="RefSeq" id="WP_353303711.1">
    <property type="nucleotide sequence ID" value="NZ_BAABWN010000009.1"/>
</dbReference>
<dbReference type="NCBIfam" id="TIGR02532">
    <property type="entry name" value="IV_pilin_GFxxxE"/>
    <property type="match status" value="1"/>
</dbReference>
<evidence type="ECO:0000256" key="2">
    <source>
        <dbReference type="ARBA" id="ARBA00008358"/>
    </source>
</evidence>